<proteinExistence type="inferred from homology"/>
<feature type="transmembrane region" description="Helical" evidence="7">
    <location>
        <begin position="105"/>
        <end position="126"/>
    </location>
</feature>
<dbReference type="PANTHER" id="PTHR33452">
    <property type="entry name" value="OXIDOREDUCTASE CATD-RELATED"/>
    <property type="match status" value="1"/>
</dbReference>
<evidence type="ECO:0000313" key="8">
    <source>
        <dbReference type="EMBL" id="TQE44507.1"/>
    </source>
</evidence>
<evidence type="ECO:0000256" key="5">
    <source>
        <dbReference type="ARBA" id="ARBA00022989"/>
    </source>
</evidence>
<organism evidence="8 9">
    <name type="scientific">Corynebacterium phoceense</name>
    <dbReference type="NCBI Taxonomy" id="1686286"/>
    <lineage>
        <taxon>Bacteria</taxon>
        <taxon>Bacillati</taxon>
        <taxon>Actinomycetota</taxon>
        <taxon>Actinomycetes</taxon>
        <taxon>Mycobacteriales</taxon>
        <taxon>Corynebacteriaceae</taxon>
        <taxon>Corynebacterium</taxon>
    </lineage>
</organism>
<keyword evidence="4 7" id="KW-0812">Transmembrane</keyword>
<evidence type="ECO:0000256" key="1">
    <source>
        <dbReference type="ARBA" id="ARBA00004651"/>
    </source>
</evidence>
<name>A0A540RA86_9CORY</name>
<comment type="subcellular location">
    <subcellularLocation>
        <location evidence="1">Cell membrane</location>
        <topology evidence="1">Multi-pass membrane protein</topology>
    </subcellularLocation>
</comment>
<keyword evidence="9" id="KW-1185">Reference proteome</keyword>
<dbReference type="GO" id="GO:0005886">
    <property type="term" value="C:plasma membrane"/>
    <property type="evidence" value="ECO:0007669"/>
    <property type="project" value="UniProtKB-SubCell"/>
</dbReference>
<dbReference type="Proteomes" id="UP000318080">
    <property type="component" value="Unassembled WGS sequence"/>
</dbReference>
<gene>
    <name evidence="8" type="ORF">EJK80_01995</name>
</gene>
<protein>
    <submittedName>
        <fullName evidence="8">DoxX family protein</fullName>
    </submittedName>
</protein>
<feature type="transmembrane region" description="Helical" evidence="7">
    <location>
        <begin position="74"/>
        <end position="93"/>
    </location>
</feature>
<evidence type="ECO:0000313" key="9">
    <source>
        <dbReference type="Proteomes" id="UP000318080"/>
    </source>
</evidence>
<keyword evidence="6 7" id="KW-0472">Membrane</keyword>
<evidence type="ECO:0000256" key="7">
    <source>
        <dbReference type="SAM" id="Phobius"/>
    </source>
</evidence>
<comment type="similarity">
    <text evidence="2">Belongs to the DoxX family.</text>
</comment>
<keyword evidence="3" id="KW-1003">Cell membrane</keyword>
<dbReference type="InterPro" id="IPR032808">
    <property type="entry name" value="DoxX"/>
</dbReference>
<accession>A0A540RA86</accession>
<dbReference type="PANTHER" id="PTHR33452:SF1">
    <property type="entry name" value="INNER MEMBRANE PROTEIN YPHA-RELATED"/>
    <property type="match status" value="1"/>
</dbReference>
<dbReference type="InterPro" id="IPR051907">
    <property type="entry name" value="DoxX-like_oxidoreductase"/>
</dbReference>
<evidence type="ECO:0000256" key="6">
    <source>
        <dbReference type="ARBA" id="ARBA00023136"/>
    </source>
</evidence>
<dbReference type="AlphaFoldDB" id="A0A540RA86"/>
<keyword evidence="5 7" id="KW-1133">Transmembrane helix</keyword>
<dbReference type="EMBL" id="VHIR01000002">
    <property type="protein sequence ID" value="TQE44507.1"/>
    <property type="molecule type" value="Genomic_DNA"/>
</dbReference>
<comment type="caution">
    <text evidence="8">The sequence shown here is derived from an EMBL/GenBank/DDBJ whole genome shotgun (WGS) entry which is preliminary data.</text>
</comment>
<feature type="transmembrane region" description="Helical" evidence="7">
    <location>
        <begin position="45"/>
        <end position="67"/>
    </location>
</feature>
<evidence type="ECO:0000256" key="2">
    <source>
        <dbReference type="ARBA" id="ARBA00006679"/>
    </source>
</evidence>
<evidence type="ECO:0000256" key="3">
    <source>
        <dbReference type="ARBA" id="ARBA00022475"/>
    </source>
</evidence>
<dbReference type="Pfam" id="PF07681">
    <property type="entry name" value="DoxX"/>
    <property type="match status" value="1"/>
</dbReference>
<sequence>MNLASSFVMLAARLIVGIVLAAHGWQKFTEWTIAGTTTAFEGMGVPAPGIAAPVAAIIELVGGILLIIGLLTRWVAGLVAIDMLGAFAIVHAGNGIFVDGGGWELVGMILAAALMLIAAGPGTHSADQFIAKARARA</sequence>
<reference evidence="8 9" key="1">
    <citation type="submission" date="2019-06" db="EMBL/GenBank/DDBJ databases">
        <title>Draft genome of C. phoceense Strain 272.</title>
        <authorList>
            <person name="Pacheco L.G.C."/>
            <person name="Barberis C.M."/>
            <person name="Almuzara M.N."/>
            <person name="Traglia G.M."/>
            <person name="Santos C.S."/>
            <person name="Rocha D.J.P.G."/>
            <person name="Aguiar E.R.G.R."/>
            <person name="Vay C.A."/>
        </authorList>
    </citation>
    <scope>NUCLEOTIDE SEQUENCE [LARGE SCALE GENOMIC DNA]</scope>
    <source>
        <strain evidence="8 9">272</strain>
    </source>
</reference>
<dbReference type="STRING" id="1686286.GCA_900092335_00458"/>
<evidence type="ECO:0000256" key="4">
    <source>
        <dbReference type="ARBA" id="ARBA00022692"/>
    </source>
</evidence>